<dbReference type="InterPro" id="IPR020904">
    <property type="entry name" value="Sc_DH/Rdtase_CS"/>
</dbReference>
<evidence type="ECO:0008006" key="5">
    <source>
        <dbReference type="Google" id="ProtNLM"/>
    </source>
</evidence>
<proteinExistence type="predicted"/>
<protein>
    <recommendedName>
        <fullName evidence="5">Dehydrogenase/reductase SDR family member 7</fullName>
    </recommendedName>
</protein>
<keyword evidence="2" id="KW-0812">Transmembrane</keyword>
<organism evidence="3 4">
    <name type="scientific">Allacma fusca</name>
    <dbReference type="NCBI Taxonomy" id="39272"/>
    <lineage>
        <taxon>Eukaryota</taxon>
        <taxon>Metazoa</taxon>
        <taxon>Ecdysozoa</taxon>
        <taxon>Arthropoda</taxon>
        <taxon>Hexapoda</taxon>
        <taxon>Collembola</taxon>
        <taxon>Symphypleona</taxon>
        <taxon>Sminthuridae</taxon>
        <taxon>Allacma</taxon>
    </lineage>
</organism>
<dbReference type="PROSITE" id="PS00061">
    <property type="entry name" value="ADH_SHORT"/>
    <property type="match status" value="1"/>
</dbReference>
<feature type="transmembrane region" description="Helical" evidence="2">
    <location>
        <begin position="340"/>
        <end position="361"/>
    </location>
</feature>
<dbReference type="GO" id="GO:0016491">
    <property type="term" value="F:oxidoreductase activity"/>
    <property type="evidence" value="ECO:0007669"/>
    <property type="project" value="UniProtKB-KW"/>
</dbReference>
<keyword evidence="2" id="KW-0472">Membrane</keyword>
<reference evidence="3" key="1">
    <citation type="submission" date="2021-06" db="EMBL/GenBank/DDBJ databases">
        <authorList>
            <person name="Hodson N. C."/>
            <person name="Mongue J. A."/>
            <person name="Jaron S. K."/>
        </authorList>
    </citation>
    <scope>NUCLEOTIDE SEQUENCE</scope>
</reference>
<keyword evidence="2" id="KW-1133">Transmembrane helix</keyword>
<keyword evidence="1" id="KW-0560">Oxidoreductase</keyword>
<evidence type="ECO:0000256" key="2">
    <source>
        <dbReference type="SAM" id="Phobius"/>
    </source>
</evidence>
<keyword evidence="4" id="KW-1185">Reference proteome</keyword>
<evidence type="ECO:0000313" key="4">
    <source>
        <dbReference type="Proteomes" id="UP000708208"/>
    </source>
</evidence>
<dbReference type="PANTHER" id="PTHR44269:SF1">
    <property type="entry name" value="DEHYDROGENASE_REDUCTASE SDR FAMILY MEMBER 7"/>
    <property type="match status" value="1"/>
</dbReference>
<evidence type="ECO:0000256" key="1">
    <source>
        <dbReference type="ARBA" id="ARBA00023002"/>
    </source>
</evidence>
<comment type="caution">
    <text evidence="3">The sequence shown here is derived from an EMBL/GenBank/DDBJ whole genome shotgun (WGS) entry which is preliminary data.</text>
</comment>
<accession>A0A8J2LS55</accession>
<name>A0A8J2LS55_9HEXA</name>
<dbReference type="InterPro" id="IPR053011">
    <property type="entry name" value="SDR_family_member_7"/>
</dbReference>
<evidence type="ECO:0000313" key="3">
    <source>
        <dbReference type="EMBL" id="CAG7837130.1"/>
    </source>
</evidence>
<dbReference type="Pfam" id="PF00106">
    <property type="entry name" value="adh_short"/>
    <property type="match status" value="1"/>
</dbReference>
<dbReference type="EMBL" id="CAJVCH010571292">
    <property type="protein sequence ID" value="CAG7837130.1"/>
    <property type="molecule type" value="Genomic_DNA"/>
</dbReference>
<dbReference type="PANTHER" id="PTHR44269">
    <property type="entry name" value="DEHYDROGENASE/REDUCTASE SDR FAMILY MEMBER 7-RELATED"/>
    <property type="match status" value="1"/>
</dbReference>
<gene>
    <name evidence="3" type="ORF">AFUS01_LOCUS46287</name>
</gene>
<dbReference type="OrthoDB" id="47007at2759"/>
<dbReference type="Proteomes" id="UP000708208">
    <property type="component" value="Unassembled WGS sequence"/>
</dbReference>
<feature type="transmembrane region" description="Helical" evidence="2">
    <location>
        <begin position="48"/>
        <end position="72"/>
    </location>
</feature>
<dbReference type="AlphaFoldDB" id="A0A8J2LS55"/>
<dbReference type="InterPro" id="IPR002347">
    <property type="entry name" value="SDR_fam"/>
</dbReference>
<sequence length="375" mass="41985">MSDVPNRICAYVCQKHIEHYYKPQVALRTFTLGDCCATKKEMMDWASFGFGILSVVILFLFVDLIIIIFLLWTDCDFVTLLAEKFGKNPATVYKRKVVWLTGASSGIGEALAKQLAKYGAKIVLSARREDELDRVKRECLELNSGLTEQDILVLPLDMVNLASHDQALETILNNFGKVDVLINNAGRYQKGDWHETDVAVDKDLFELNVFSVVNMSRLVVNHFLQTGGGQVAVMSSVAAKIPNPLSGSYSASKHALHGYFSTLRTETYDKNIHATVICPGPVQTRFFTEAFADKPGLTVESRPLMGEVSENRMTPERCAYLALVAMANRINEPWLSKLPLIPLVYANVYFAVIADFIAKFFTPNIIRRMKTTQQP</sequence>